<dbReference type="OrthoDB" id="40611at2"/>
<proteinExistence type="predicted"/>
<reference evidence="3 4" key="1">
    <citation type="submission" date="2015-05" db="EMBL/GenBank/DDBJ databases">
        <title>Genome sequencing and analysis of members of genus Stenotrophomonas.</title>
        <authorList>
            <person name="Patil P.P."/>
            <person name="Midha S."/>
            <person name="Patil P.B."/>
        </authorList>
    </citation>
    <scope>NUCLEOTIDE SEQUENCE [LARGE SCALE GENOMIC DNA]</scope>
    <source>
        <strain evidence="3 4">DSM 17805</strain>
    </source>
</reference>
<sequence>MNATPARRVLLTGARAPIALDLARQFAAAGWQVHTADSQPAHATSASGAVHCHHRVPPPRQQPAGFVQALARLCGQQAIDLLVPTCEEVFYLAHGRTQIPASTRVACMELPLLRQLHSKWAFLGLAASTGMRVPASQRVHDIDQARQWAGSRPLVLKPEFSRFGVQVRLYRNGLPANAPALDGRPWVAQALLTGQEICSYAVAERGRLLAHAAYRPGWRMARSASYYFDAVDNADILTQTRALVAALDYSGQIAFDWIVDADGRATVIECNPRGTSAIHLFAGSDALVQALCGQGEHCRTPTSAAAMLAPMMWLHGAPLALLRGQWRRWQHDHARAEDVLARGQDRRPRTGVLRDLAHYAASALRGNGDLRAASTADIEWDGQPLP</sequence>
<evidence type="ECO:0000256" key="1">
    <source>
        <dbReference type="PROSITE-ProRule" id="PRU00409"/>
    </source>
</evidence>
<dbReference type="EMBL" id="LDJH01000001">
    <property type="protein sequence ID" value="KRG61045.1"/>
    <property type="molecule type" value="Genomic_DNA"/>
</dbReference>
<dbReference type="GO" id="GO:0005524">
    <property type="term" value="F:ATP binding"/>
    <property type="evidence" value="ECO:0007669"/>
    <property type="project" value="UniProtKB-UniRule"/>
</dbReference>
<dbReference type="STRING" id="266128.ABB25_00170"/>
<dbReference type="SUPFAM" id="SSF56059">
    <property type="entry name" value="Glutathione synthetase ATP-binding domain-like"/>
    <property type="match status" value="1"/>
</dbReference>
<evidence type="ECO:0000259" key="2">
    <source>
        <dbReference type="PROSITE" id="PS50975"/>
    </source>
</evidence>
<dbReference type="Gene3D" id="3.30.470.20">
    <property type="entry name" value="ATP-grasp fold, B domain"/>
    <property type="match status" value="1"/>
</dbReference>
<dbReference type="Gene3D" id="3.40.50.20">
    <property type="match status" value="1"/>
</dbReference>
<dbReference type="RefSeq" id="WP_057661942.1">
    <property type="nucleotide sequence ID" value="NZ_LDJH01000001.1"/>
</dbReference>
<feature type="domain" description="ATP-grasp" evidence="2">
    <location>
        <begin position="123"/>
        <end position="296"/>
    </location>
</feature>
<accession>A0A0R0BUW9</accession>
<keyword evidence="4" id="KW-1185">Reference proteome</keyword>
<organism evidence="3 4">
    <name type="scientific">Stenotrophomonas koreensis</name>
    <dbReference type="NCBI Taxonomy" id="266128"/>
    <lineage>
        <taxon>Bacteria</taxon>
        <taxon>Pseudomonadati</taxon>
        <taxon>Pseudomonadota</taxon>
        <taxon>Gammaproteobacteria</taxon>
        <taxon>Lysobacterales</taxon>
        <taxon>Lysobacteraceae</taxon>
        <taxon>Stenotrophomonas</taxon>
    </lineage>
</organism>
<evidence type="ECO:0000313" key="4">
    <source>
        <dbReference type="Proteomes" id="UP000051254"/>
    </source>
</evidence>
<dbReference type="Proteomes" id="UP000051254">
    <property type="component" value="Unassembled WGS sequence"/>
</dbReference>
<dbReference type="PROSITE" id="PS50975">
    <property type="entry name" value="ATP_GRASP"/>
    <property type="match status" value="1"/>
</dbReference>
<evidence type="ECO:0000313" key="3">
    <source>
        <dbReference type="EMBL" id="KRG61045.1"/>
    </source>
</evidence>
<dbReference type="GO" id="GO:0046872">
    <property type="term" value="F:metal ion binding"/>
    <property type="evidence" value="ECO:0007669"/>
    <property type="project" value="InterPro"/>
</dbReference>
<gene>
    <name evidence="3" type="ORF">ABB25_00170</name>
</gene>
<keyword evidence="1" id="KW-0067">ATP-binding</keyword>
<dbReference type="AlphaFoldDB" id="A0A0R0BUW9"/>
<name>A0A0R0BUW9_9GAMM</name>
<comment type="caution">
    <text evidence="3">The sequence shown here is derived from an EMBL/GenBank/DDBJ whole genome shotgun (WGS) entry which is preliminary data.</text>
</comment>
<dbReference type="PATRIC" id="fig|266128.3.peg.37"/>
<protein>
    <recommendedName>
        <fullName evidence="2">ATP-grasp domain-containing protein</fullName>
    </recommendedName>
</protein>
<dbReference type="InterPro" id="IPR011761">
    <property type="entry name" value="ATP-grasp"/>
</dbReference>
<keyword evidence="1" id="KW-0547">Nucleotide-binding</keyword>